<organism evidence="3 4">
    <name type="scientific">Vanilla planifolia</name>
    <name type="common">Vanilla</name>
    <dbReference type="NCBI Taxonomy" id="51239"/>
    <lineage>
        <taxon>Eukaryota</taxon>
        <taxon>Viridiplantae</taxon>
        <taxon>Streptophyta</taxon>
        <taxon>Embryophyta</taxon>
        <taxon>Tracheophyta</taxon>
        <taxon>Spermatophyta</taxon>
        <taxon>Magnoliopsida</taxon>
        <taxon>Liliopsida</taxon>
        <taxon>Asparagales</taxon>
        <taxon>Orchidaceae</taxon>
        <taxon>Vanilloideae</taxon>
        <taxon>Vanilleae</taxon>
        <taxon>Vanilla</taxon>
    </lineage>
</organism>
<dbReference type="EMBL" id="JADCNM010000001">
    <property type="protein sequence ID" value="KAG0502996.1"/>
    <property type="molecule type" value="Genomic_DNA"/>
</dbReference>
<evidence type="ECO:0000256" key="2">
    <source>
        <dbReference type="SAM" id="Phobius"/>
    </source>
</evidence>
<feature type="compositionally biased region" description="Low complexity" evidence="1">
    <location>
        <begin position="90"/>
        <end position="102"/>
    </location>
</feature>
<evidence type="ECO:0000313" key="4">
    <source>
        <dbReference type="Proteomes" id="UP000639772"/>
    </source>
</evidence>
<proteinExistence type="predicted"/>
<evidence type="ECO:0000313" key="3">
    <source>
        <dbReference type="EMBL" id="KAG0502996.1"/>
    </source>
</evidence>
<keyword evidence="2" id="KW-1133">Transmembrane helix</keyword>
<dbReference type="PANTHER" id="PTHR33429">
    <property type="entry name" value="OS02G0708000 PROTEIN-RELATED"/>
    <property type="match status" value="1"/>
</dbReference>
<dbReference type="AlphaFoldDB" id="A0A835SB22"/>
<dbReference type="Proteomes" id="UP000639772">
    <property type="component" value="Chromosome 1"/>
</dbReference>
<comment type="caution">
    <text evidence="3">The sequence shown here is derived from an EMBL/GenBank/DDBJ whole genome shotgun (WGS) entry which is preliminary data.</text>
</comment>
<feature type="transmembrane region" description="Helical" evidence="2">
    <location>
        <begin position="20"/>
        <end position="44"/>
    </location>
</feature>
<accession>A0A835SB22</accession>
<keyword evidence="2" id="KW-0472">Membrane</keyword>
<protein>
    <submittedName>
        <fullName evidence="3">Uncharacterized protein</fullName>
    </submittedName>
</protein>
<dbReference type="OrthoDB" id="1928111at2759"/>
<name>A0A835SB22_VANPL</name>
<gene>
    <name evidence="3" type="ORF">HPP92_003068</name>
</gene>
<keyword evidence="2" id="KW-0812">Transmembrane</keyword>
<feature type="region of interest" description="Disordered" evidence="1">
    <location>
        <begin position="73"/>
        <end position="111"/>
    </location>
</feature>
<dbReference type="PANTHER" id="PTHR33429:SF2">
    <property type="entry name" value="OS01G0888850 PROTEIN"/>
    <property type="match status" value="1"/>
</dbReference>
<reference evidence="3 4" key="1">
    <citation type="journal article" date="2020" name="Nat. Food">
        <title>A phased Vanilla planifolia genome enables genetic improvement of flavour and production.</title>
        <authorList>
            <person name="Hasing T."/>
            <person name="Tang H."/>
            <person name="Brym M."/>
            <person name="Khazi F."/>
            <person name="Huang T."/>
            <person name="Chambers A.H."/>
        </authorList>
    </citation>
    <scope>NUCLEOTIDE SEQUENCE [LARGE SCALE GENOMIC DNA]</scope>
    <source>
        <tissue evidence="3">Leaf</tissue>
    </source>
</reference>
<sequence>MTFRQQLLPPPSSHTGRGSIGPLIGVLAVVAVLGIVSCVVGRLCSGRRVVGIGRFDVDGWIGRNCASCVDGRLGFPPPPPGEDERQNTNAPTVAAAETPAVEKPSTEGAEF</sequence>
<evidence type="ECO:0000256" key="1">
    <source>
        <dbReference type="SAM" id="MobiDB-lite"/>
    </source>
</evidence>